<feature type="active site" description="Charge relay system" evidence="9 10">
    <location>
        <position position="538"/>
    </location>
</feature>
<comment type="subcellular location">
    <subcellularLocation>
        <location evidence="1">Secreted</location>
    </subcellularLocation>
</comment>
<comment type="caution">
    <text evidence="15">The sequence shown here is derived from an EMBL/GenBank/DDBJ whole genome shotgun (WGS) entry which is preliminary data.</text>
</comment>
<dbReference type="InterPro" id="IPR041469">
    <property type="entry name" value="Subtilisin-like_FN3"/>
</dbReference>
<reference evidence="15" key="2">
    <citation type="journal article" date="2023" name="Plants (Basel)">
        <title>Annotation of the Turnera subulata (Passifloraceae) Draft Genome Reveals the S-Locus Evolved after the Divergence of Turneroideae from Passifloroideae in a Stepwise Manner.</title>
        <authorList>
            <person name="Henning P.M."/>
            <person name="Roalson E.H."/>
            <person name="Mir W."/>
            <person name="McCubbin A.G."/>
            <person name="Shore J.S."/>
        </authorList>
    </citation>
    <scope>NUCLEOTIDE SEQUENCE</scope>
    <source>
        <strain evidence="15">F60SS</strain>
    </source>
</reference>
<dbReference type="InterPro" id="IPR023828">
    <property type="entry name" value="Peptidase_S8_Ser-AS"/>
</dbReference>
<name>A0A9Q0FRT1_9ROSI</name>
<keyword evidence="5 11" id="KW-0732">Signal</keyword>
<dbReference type="EMBL" id="JAKUCV010004103">
    <property type="protein sequence ID" value="KAJ4836500.1"/>
    <property type="molecule type" value="Genomic_DNA"/>
</dbReference>
<dbReference type="Gene3D" id="2.60.40.2310">
    <property type="match status" value="1"/>
</dbReference>
<dbReference type="Pfam" id="PF17766">
    <property type="entry name" value="fn3_6"/>
    <property type="match status" value="1"/>
</dbReference>
<dbReference type="CDD" id="cd04852">
    <property type="entry name" value="Peptidases_S8_3"/>
    <property type="match status" value="1"/>
</dbReference>
<dbReference type="Pfam" id="PF00082">
    <property type="entry name" value="Peptidase_S8"/>
    <property type="match status" value="1"/>
</dbReference>
<feature type="active site" description="Charge relay system" evidence="9 10">
    <location>
        <position position="149"/>
    </location>
</feature>
<evidence type="ECO:0000259" key="12">
    <source>
        <dbReference type="Pfam" id="PF00082"/>
    </source>
</evidence>
<evidence type="ECO:0000256" key="10">
    <source>
        <dbReference type="PROSITE-ProRule" id="PRU01240"/>
    </source>
</evidence>
<evidence type="ECO:0000256" key="3">
    <source>
        <dbReference type="ARBA" id="ARBA00022525"/>
    </source>
</evidence>
<evidence type="ECO:0000256" key="2">
    <source>
        <dbReference type="ARBA" id="ARBA00011073"/>
    </source>
</evidence>
<dbReference type="InterPro" id="IPR015500">
    <property type="entry name" value="Peptidase_S8_subtilisin-rel"/>
</dbReference>
<dbReference type="InterPro" id="IPR037045">
    <property type="entry name" value="S8pro/Inhibitor_I9_sf"/>
</dbReference>
<dbReference type="InterPro" id="IPR034197">
    <property type="entry name" value="Peptidases_S8_3"/>
</dbReference>
<dbReference type="Gene3D" id="3.50.30.30">
    <property type="match status" value="1"/>
</dbReference>
<dbReference type="Gene3D" id="3.40.50.200">
    <property type="entry name" value="Peptidase S8/S53 domain"/>
    <property type="match status" value="1"/>
</dbReference>
<feature type="domain" description="Peptidase S8/S53" evidence="12">
    <location>
        <begin position="140"/>
        <end position="577"/>
    </location>
</feature>
<feature type="domain" description="Subtilisin-like protease fibronectin type-III" evidence="14">
    <location>
        <begin position="651"/>
        <end position="755"/>
    </location>
</feature>
<keyword evidence="8" id="KW-0325">Glycoprotein</keyword>
<dbReference type="CDD" id="cd02120">
    <property type="entry name" value="PA_subtilisin_like"/>
    <property type="match status" value="1"/>
</dbReference>
<evidence type="ECO:0000259" key="14">
    <source>
        <dbReference type="Pfam" id="PF17766"/>
    </source>
</evidence>
<evidence type="ECO:0000256" key="7">
    <source>
        <dbReference type="ARBA" id="ARBA00022825"/>
    </source>
</evidence>
<keyword evidence="6 10" id="KW-0378">Hydrolase</keyword>
<evidence type="ECO:0000259" key="13">
    <source>
        <dbReference type="Pfam" id="PF05922"/>
    </source>
</evidence>
<dbReference type="Proteomes" id="UP001141552">
    <property type="component" value="Unassembled WGS sequence"/>
</dbReference>
<organism evidence="15 16">
    <name type="scientific">Turnera subulata</name>
    <dbReference type="NCBI Taxonomy" id="218843"/>
    <lineage>
        <taxon>Eukaryota</taxon>
        <taxon>Viridiplantae</taxon>
        <taxon>Streptophyta</taxon>
        <taxon>Embryophyta</taxon>
        <taxon>Tracheophyta</taxon>
        <taxon>Spermatophyta</taxon>
        <taxon>Magnoliopsida</taxon>
        <taxon>eudicotyledons</taxon>
        <taxon>Gunneridae</taxon>
        <taxon>Pentapetalae</taxon>
        <taxon>rosids</taxon>
        <taxon>fabids</taxon>
        <taxon>Malpighiales</taxon>
        <taxon>Passifloraceae</taxon>
        <taxon>Turnera</taxon>
    </lineage>
</organism>
<keyword evidence="16" id="KW-1185">Reference proteome</keyword>
<proteinExistence type="inferred from homology"/>
<dbReference type="PRINTS" id="PR00723">
    <property type="entry name" value="SUBTILISIN"/>
</dbReference>
<evidence type="ECO:0000256" key="9">
    <source>
        <dbReference type="PIRSR" id="PIRSR615500-1"/>
    </source>
</evidence>
<dbReference type="SUPFAM" id="SSF52743">
    <property type="entry name" value="Subtilisin-like"/>
    <property type="match status" value="1"/>
</dbReference>
<dbReference type="InterPro" id="IPR045051">
    <property type="entry name" value="SBT"/>
</dbReference>
<dbReference type="AlphaFoldDB" id="A0A9Q0FRT1"/>
<evidence type="ECO:0000313" key="15">
    <source>
        <dbReference type="EMBL" id="KAJ4836500.1"/>
    </source>
</evidence>
<evidence type="ECO:0000256" key="5">
    <source>
        <dbReference type="ARBA" id="ARBA00022729"/>
    </source>
</evidence>
<dbReference type="GO" id="GO:0005576">
    <property type="term" value="C:extracellular region"/>
    <property type="evidence" value="ECO:0007669"/>
    <property type="project" value="UniProtKB-SubCell"/>
</dbReference>
<dbReference type="GO" id="GO:0004252">
    <property type="term" value="F:serine-type endopeptidase activity"/>
    <property type="evidence" value="ECO:0007669"/>
    <property type="project" value="UniProtKB-UniRule"/>
</dbReference>
<dbReference type="PROSITE" id="PS51892">
    <property type="entry name" value="SUBTILASE"/>
    <property type="match status" value="1"/>
</dbReference>
<keyword evidence="3" id="KW-0964">Secreted</keyword>
<evidence type="ECO:0008006" key="17">
    <source>
        <dbReference type="Google" id="ProtNLM"/>
    </source>
</evidence>
<comment type="similarity">
    <text evidence="2 10">Belongs to the peptidase S8 family.</text>
</comment>
<evidence type="ECO:0000256" key="1">
    <source>
        <dbReference type="ARBA" id="ARBA00004613"/>
    </source>
</evidence>
<dbReference type="FunFam" id="3.40.50.200:FF:000006">
    <property type="entry name" value="Subtilisin-like protease SBT1.5"/>
    <property type="match status" value="1"/>
</dbReference>
<protein>
    <recommendedName>
        <fullName evidence="17">Subtilisin-like protease SBT1.9</fullName>
    </recommendedName>
</protein>
<dbReference type="InterPro" id="IPR036852">
    <property type="entry name" value="Peptidase_S8/S53_dom_sf"/>
</dbReference>
<dbReference type="FunFam" id="3.30.70.80:FF:000003">
    <property type="entry name" value="Subtilisin-like protease SBT1.9"/>
    <property type="match status" value="1"/>
</dbReference>
<dbReference type="InterPro" id="IPR010259">
    <property type="entry name" value="S8pro/Inhibitor_I9"/>
</dbReference>
<evidence type="ECO:0000313" key="16">
    <source>
        <dbReference type="Proteomes" id="UP001141552"/>
    </source>
</evidence>
<feature type="chain" id="PRO_5040276738" description="Subtilisin-like protease SBT1.9" evidence="11">
    <location>
        <begin position="30"/>
        <end position="764"/>
    </location>
</feature>
<dbReference type="OrthoDB" id="206201at2759"/>
<evidence type="ECO:0000256" key="4">
    <source>
        <dbReference type="ARBA" id="ARBA00022670"/>
    </source>
</evidence>
<evidence type="ECO:0000256" key="6">
    <source>
        <dbReference type="ARBA" id="ARBA00022801"/>
    </source>
</evidence>
<dbReference type="PANTHER" id="PTHR10795">
    <property type="entry name" value="PROPROTEIN CONVERTASE SUBTILISIN/KEXIN"/>
    <property type="match status" value="1"/>
</dbReference>
<accession>A0A9Q0FRT1</accession>
<dbReference type="Gene3D" id="3.30.70.80">
    <property type="entry name" value="Peptidase S8 propeptide/proteinase inhibitor I9"/>
    <property type="match status" value="1"/>
</dbReference>
<evidence type="ECO:0000256" key="8">
    <source>
        <dbReference type="ARBA" id="ARBA00023180"/>
    </source>
</evidence>
<sequence length="764" mass="82409">MEGHFPLMAILREKCLLLFAISLVACTWAQSQTYIIHMDVSAMPKAFSDHHNWYLATVSSVLDTSKVAAPYNSKLLYTYKTSVHGFSASLTNSEHEALKKSPGYISSTRDPPLEVHTTHTSEFIGLSSVSGAGALNAYYGEDVIIGLVDTGIWPENESFNDQGMSRIPSRWKGKCMSGTHFNSSLCNNKLVGARFYNRGLIANNPKLTIPMNSPRDTSGHGTHTSSIAAGNYLKGASYFGYAPGTARGMAPRARIAMYKAVWRYGVYSSDVLAAIDQAIEDGVDILSLSLGFGMDGMSLEDDPIAIATFSAMEKGIFVAASAGNDGALYWTLMNGAPWLVTVGASTIDRRFYGILTLGTGDQIAFATLYPGNSSLDQTTLAFLDGCENVQELKNVKNKVIVCKDNLSISSQVENAESAGVLGAVFITDISVSELYTRSSFPAAFIGLQDGQRVIDYIQKSNEPRGSLQFRKTEIGTKPAPRVDGYSSRGPFLGCKNVLKPDLLAPGTAILGSWSAISPVAEVRSHPLFSKFNLLSGTSMATPHVAGVAALVKEAHPDWTTAAIRSALMTTANPLDNTESPIKDAANDNLPASPLDIGAGHINATKALDPGLIYDITAEDYIKFLCGMNYSKKQIQIITRSTYNCTNKSVHLNYPSFIAYFNNNDDGHSNSNVHEFQRTLTNVGGQGMSSYTAKVTGMGGVKVSVVPQRLVFTKQHEKLSYKLIVEGPKLLAEDVMHGSLSWVHDGGKYVVRSPIVATSLIPESV</sequence>
<dbReference type="GO" id="GO:0006508">
    <property type="term" value="P:proteolysis"/>
    <property type="evidence" value="ECO:0007669"/>
    <property type="project" value="UniProtKB-KW"/>
</dbReference>
<evidence type="ECO:0000256" key="11">
    <source>
        <dbReference type="SAM" id="SignalP"/>
    </source>
</evidence>
<dbReference type="PROSITE" id="PS00138">
    <property type="entry name" value="SUBTILASE_SER"/>
    <property type="match status" value="1"/>
</dbReference>
<dbReference type="Pfam" id="PF05922">
    <property type="entry name" value="Inhibitor_I9"/>
    <property type="match status" value="1"/>
</dbReference>
<feature type="signal peptide" evidence="11">
    <location>
        <begin position="1"/>
        <end position="29"/>
    </location>
</feature>
<reference evidence="15" key="1">
    <citation type="submission" date="2022-02" db="EMBL/GenBank/DDBJ databases">
        <authorList>
            <person name="Henning P.M."/>
            <person name="McCubbin A.G."/>
            <person name="Shore J.S."/>
        </authorList>
    </citation>
    <scope>NUCLEOTIDE SEQUENCE</scope>
    <source>
        <strain evidence="15">F60SS</strain>
        <tissue evidence="15">Leaves</tissue>
    </source>
</reference>
<dbReference type="GO" id="GO:0009609">
    <property type="term" value="P:response to symbiotic bacterium"/>
    <property type="evidence" value="ECO:0007669"/>
    <property type="project" value="UniProtKB-ARBA"/>
</dbReference>
<keyword evidence="4 10" id="KW-0645">Protease</keyword>
<feature type="active site" description="Charge relay system" evidence="9 10">
    <location>
        <position position="220"/>
    </location>
</feature>
<dbReference type="InterPro" id="IPR000209">
    <property type="entry name" value="Peptidase_S8/S53_dom"/>
</dbReference>
<gene>
    <name evidence="15" type="ORF">Tsubulata_035488</name>
</gene>
<feature type="domain" description="Inhibitor I9" evidence="13">
    <location>
        <begin position="33"/>
        <end position="116"/>
    </location>
</feature>
<keyword evidence="7 10" id="KW-0720">Serine protease</keyword>